<evidence type="ECO:0000256" key="6">
    <source>
        <dbReference type="ARBA" id="ARBA00022737"/>
    </source>
</evidence>
<keyword evidence="11 18" id="KW-0472">Membrane</keyword>
<dbReference type="PROSITE" id="PS51473">
    <property type="entry name" value="GNK2"/>
    <property type="match status" value="2"/>
</dbReference>
<keyword evidence="3" id="KW-0808">Transferase</keyword>
<dbReference type="GO" id="GO:0005524">
    <property type="term" value="F:ATP binding"/>
    <property type="evidence" value="ECO:0007669"/>
    <property type="project" value="UniProtKB-UniRule"/>
</dbReference>
<feature type="domain" description="Protein kinase" evidence="20">
    <location>
        <begin position="341"/>
        <end position="617"/>
    </location>
</feature>
<feature type="transmembrane region" description="Helical" evidence="18">
    <location>
        <begin position="278"/>
        <end position="300"/>
    </location>
</feature>
<keyword evidence="23" id="KW-1185">Reference proteome</keyword>
<evidence type="ECO:0000256" key="2">
    <source>
        <dbReference type="ARBA" id="ARBA00022527"/>
    </source>
</evidence>
<dbReference type="InterPro" id="IPR017441">
    <property type="entry name" value="Protein_kinase_ATP_BS"/>
</dbReference>
<feature type="domain" description="Gnk2-homologous" evidence="21">
    <location>
        <begin position="133"/>
        <end position="241"/>
    </location>
</feature>
<evidence type="ECO:0000256" key="15">
    <source>
        <dbReference type="ARBA" id="ARBA00047951"/>
    </source>
</evidence>
<feature type="domain" description="Gnk2-homologous" evidence="21">
    <location>
        <begin position="23"/>
        <end position="128"/>
    </location>
</feature>
<dbReference type="GO" id="GO:0004674">
    <property type="term" value="F:protein serine/threonine kinase activity"/>
    <property type="evidence" value="ECO:0007669"/>
    <property type="project" value="UniProtKB-KW"/>
</dbReference>
<feature type="region of interest" description="Disordered" evidence="17">
    <location>
        <begin position="641"/>
        <end position="666"/>
    </location>
</feature>
<dbReference type="CDD" id="cd23509">
    <property type="entry name" value="Gnk2-like"/>
    <property type="match status" value="2"/>
</dbReference>
<dbReference type="CDD" id="cd14066">
    <property type="entry name" value="STKc_IRAK"/>
    <property type="match status" value="1"/>
</dbReference>
<feature type="chain" id="PRO_5041714247" description="Cysteine-rich receptor-like protein kinase 10" evidence="19">
    <location>
        <begin position="22"/>
        <end position="666"/>
    </location>
</feature>
<keyword evidence="2" id="KW-0723">Serine/threonine-protein kinase</keyword>
<dbReference type="Proteomes" id="UP001187192">
    <property type="component" value="Unassembled WGS sequence"/>
</dbReference>
<keyword evidence="6" id="KW-0677">Repeat</keyword>
<evidence type="ECO:0000256" key="17">
    <source>
        <dbReference type="SAM" id="MobiDB-lite"/>
    </source>
</evidence>
<sequence>MPSYCLLISVLVSFLSVTGKALEYRYHICANTTTFSPNSTYQSNLNRLLSSFTSNATLDSGYYNATIGQNPASTVYGSLLCRGDVTPDDCRSCAVTALRDVAQRVCPVEKVAVIWYDQCTLRYSNRSFFGNLDETTIMMYNIQNITDPERFTTLLSSTMNELVDAAAGAPSGEKKFATKEVRVSGFQTLYSLVQCTPDLSNSDCDQCLQGNVALLPNCCNGKQGGNVFNPSCNVRYEVYPFYRITASAPSPVPVVLPPPPTKSAIRSRGNDKISTTTIVAICAPIAVVVLLLMSIGCYWLKRRSRDEYNAVQNDQSAGNEITDVESLQFDLGTIRTATDNFSEDNKLGEGGFGAVYKGMLSGGRQIAVKRLSRSSLQGAGEFKNEVVLVAKLQHRNLARLLGFCLEGEEKLLVYEFVPNKSLDKFLFDQPGDQAPLDWSKRYKIIGGIARGILYLHEDSRLRIIHRDLKASNILLDGQMNPKISDFGMAKICGVDQSQGNTSRIVGTYGYMSPEYAFYGQFSIKSDVYSFGIIIIEIVTGKKGTRFFDSEGSEDLLSYAWKHWREGTPLELLDPRLRDSYTANEVIRCIHIGLLCVQEDPADRPTMASIVLMLSSYSISLALPKSPAFIPHSRTENIAPLHLLESDKSTSKSGSVNEMSISDMYPR</sequence>
<evidence type="ECO:0000313" key="23">
    <source>
        <dbReference type="Proteomes" id="UP001187192"/>
    </source>
</evidence>
<gene>
    <name evidence="22" type="ORF">TIFTF001_018949</name>
</gene>
<dbReference type="FunFam" id="3.30.200.20:FF:000142">
    <property type="entry name" value="Cysteine-rich receptor-like protein kinase 10"/>
    <property type="match status" value="1"/>
</dbReference>
<name>A0AA88ADF7_FICCA</name>
<dbReference type="Pfam" id="PF07714">
    <property type="entry name" value="PK_Tyr_Ser-Thr"/>
    <property type="match status" value="1"/>
</dbReference>
<keyword evidence="10 18" id="KW-1133">Transmembrane helix</keyword>
<comment type="catalytic activity">
    <reaction evidence="14">
        <text>L-seryl-[protein] + ATP = O-phospho-L-seryl-[protein] + ADP + H(+)</text>
        <dbReference type="Rhea" id="RHEA:17989"/>
        <dbReference type="Rhea" id="RHEA-COMP:9863"/>
        <dbReference type="Rhea" id="RHEA-COMP:11604"/>
        <dbReference type="ChEBI" id="CHEBI:15378"/>
        <dbReference type="ChEBI" id="CHEBI:29999"/>
        <dbReference type="ChEBI" id="CHEBI:30616"/>
        <dbReference type="ChEBI" id="CHEBI:83421"/>
        <dbReference type="ChEBI" id="CHEBI:456216"/>
    </reaction>
</comment>
<evidence type="ECO:0008006" key="24">
    <source>
        <dbReference type="Google" id="ProtNLM"/>
    </source>
</evidence>
<evidence type="ECO:0000313" key="22">
    <source>
        <dbReference type="EMBL" id="GMN49785.1"/>
    </source>
</evidence>
<dbReference type="InterPro" id="IPR001245">
    <property type="entry name" value="Ser-Thr/Tyr_kinase_cat_dom"/>
</dbReference>
<dbReference type="InterPro" id="IPR011009">
    <property type="entry name" value="Kinase-like_dom_sf"/>
</dbReference>
<dbReference type="FunFam" id="3.30.430.20:FF:000012">
    <property type="entry name" value="Cysteine-rich receptor-like protein kinase 25"/>
    <property type="match status" value="1"/>
</dbReference>
<feature type="signal peptide" evidence="19">
    <location>
        <begin position="1"/>
        <end position="21"/>
    </location>
</feature>
<evidence type="ECO:0000256" key="19">
    <source>
        <dbReference type="SAM" id="SignalP"/>
    </source>
</evidence>
<evidence type="ECO:0000256" key="7">
    <source>
        <dbReference type="ARBA" id="ARBA00022741"/>
    </source>
</evidence>
<evidence type="ECO:0000256" key="18">
    <source>
        <dbReference type="SAM" id="Phobius"/>
    </source>
</evidence>
<dbReference type="GO" id="GO:0042742">
    <property type="term" value="P:defense response to bacterium"/>
    <property type="evidence" value="ECO:0007669"/>
    <property type="project" value="TreeGrafter"/>
</dbReference>
<dbReference type="EMBL" id="BTGU01000032">
    <property type="protein sequence ID" value="GMN49785.1"/>
    <property type="molecule type" value="Genomic_DNA"/>
</dbReference>
<dbReference type="InterPro" id="IPR002902">
    <property type="entry name" value="GNK2"/>
</dbReference>
<evidence type="ECO:0000256" key="4">
    <source>
        <dbReference type="ARBA" id="ARBA00022692"/>
    </source>
</evidence>
<reference evidence="22" key="1">
    <citation type="submission" date="2023-07" db="EMBL/GenBank/DDBJ databases">
        <title>draft genome sequence of fig (Ficus carica).</title>
        <authorList>
            <person name="Takahashi T."/>
            <person name="Nishimura K."/>
        </authorList>
    </citation>
    <scope>NUCLEOTIDE SEQUENCE</scope>
</reference>
<dbReference type="AlphaFoldDB" id="A0AA88ADF7"/>
<keyword evidence="7 16" id="KW-0547">Nucleotide-binding</keyword>
<comment type="caution">
    <text evidence="22">The sequence shown here is derived from an EMBL/GenBank/DDBJ whole genome shotgun (WGS) entry which is preliminary data.</text>
</comment>
<dbReference type="SMART" id="SM00220">
    <property type="entry name" value="S_TKc"/>
    <property type="match status" value="1"/>
</dbReference>
<dbReference type="PROSITE" id="PS00108">
    <property type="entry name" value="PROTEIN_KINASE_ST"/>
    <property type="match status" value="1"/>
</dbReference>
<accession>A0AA88ADF7</accession>
<dbReference type="FunFam" id="1.10.510.10:FF:000129">
    <property type="entry name" value="cysteine-rich receptor-like protein kinase 10"/>
    <property type="match status" value="1"/>
</dbReference>
<dbReference type="FunFam" id="3.30.430.20:FF:000003">
    <property type="entry name" value="Cysteine-rich RLK (RECEPTOR-like protein kinase) 10"/>
    <property type="match status" value="1"/>
</dbReference>
<organism evidence="22 23">
    <name type="scientific">Ficus carica</name>
    <name type="common">Common fig</name>
    <dbReference type="NCBI Taxonomy" id="3494"/>
    <lineage>
        <taxon>Eukaryota</taxon>
        <taxon>Viridiplantae</taxon>
        <taxon>Streptophyta</taxon>
        <taxon>Embryophyta</taxon>
        <taxon>Tracheophyta</taxon>
        <taxon>Spermatophyta</taxon>
        <taxon>Magnoliopsida</taxon>
        <taxon>eudicotyledons</taxon>
        <taxon>Gunneridae</taxon>
        <taxon>Pentapetalae</taxon>
        <taxon>rosids</taxon>
        <taxon>fabids</taxon>
        <taxon>Rosales</taxon>
        <taxon>Moraceae</taxon>
        <taxon>Ficeae</taxon>
        <taxon>Ficus</taxon>
    </lineage>
</organism>
<dbReference type="Gene3D" id="3.30.430.20">
    <property type="entry name" value="Gnk2 domain, C-X8-C-X2-C motif"/>
    <property type="match status" value="2"/>
</dbReference>
<dbReference type="GO" id="GO:0006979">
    <property type="term" value="P:response to oxidative stress"/>
    <property type="evidence" value="ECO:0007669"/>
    <property type="project" value="UniProtKB-ARBA"/>
</dbReference>
<evidence type="ECO:0000256" key="16">
    <source>
        <dbReference type="PROSITE-ProRule" id="PRU10141"/>
    </source>
</evidence>
<dbReference type="PROSITE" id="PS50011">
    <property type="entry name" value="PROTEIN_KINASE_DOM"/>
    <property type="match status" value="1"/>
</dbReference>
<evidence type="ECO:0000256" key="1">
    <source>
        <dbReference type="ARBA" id="ARBA00004167"/>
    </source>
</evidence>
<feature type="binding site" evidence="16">
    <location>
        <position position="369"/>
    </location>
    <ligand>
        <name>ATP</name>
        <dbReference type="ChEBI" id="CHEBI:30616"/>
    </ligand>
</feature>
<dbReference type="SUPFAM" id="SSF56112">
    <property type="entry name" value="Protein kinase-like (PK-like)"/>
    <property type="match status" value="1"/>
</dbReference>
<keyword evidence="4 18" id="KW-0812">Transmembrane</keyword>
<keyword evidence="9 16" id="KW-0067">ATP-binding</keyword>
<proteinExistence type="predicted"/>
<evidence type="ECO:0000256" key="8">
    <source>
        <dbReference type="ARBA" id="ARBA00022777"/>
    </source>
</evidence>
<dbReference type="GO" id="GO:0005886">
    <property type="term" value="C:plasma membrane"/>
    <property type="evidence" value="ECO:0007669"/>
    <property type="project" value="TreeGrafter"/>
</dbReference>
<dbReference type="PROSITE" id="PS00107">
    <property type="entry name" value="PROTEIN_KINASE_ATP"/>
    <property type="match status" value="1"/>
</dbReference>
<comment type="catalytic activity">
    <reaction evidence="15">
        <text>L-threonyl-[protein] + ATP = O-phospho-L-threonyl-[protein] + ADP + H(+)</text>
        <dbReference type="Rhea" id="RHEA:46608"/>
        <dbReference type="Rhea" id="RHEA-COMP:11060"/>
        <dbReference type="Rhea" id="RHEA-COMP:11605"/>
        <dbReference type="ChEBI" id="CHEBI:15378"/>
        <dbReference type="ChEBI" id="CHEBI:30013"/>
        <dbReference type="ChEBI" id="CHEBI:30616"/>
        <dbReference type="ChEBI" id="CHEBI:61977"/>
        <dbReference type="ChEBI" id="CHEBI:456216"/>
    </reaction>
</comment>
<dbReference type="PANTHER" id="PTHR27002">
    <property type="entry name" value="RECEPTOR-LIKE SERINE/THREONINE-PROTEIN KINASE SD1-8"/>
    <property type="match status" value="1"/>
</dbReference>
<comment type="subcellular location">
    <subcellularLocation>
        <location evidence="1">Membrane</location>
        <topology evidence="1">Single-pass membrane protein</topology>
    </subcellularLocation>
</comment>
<evidence type="ECO:0000256" key="5">
    <source>
        <dbReference type="ARBA" id="ARBA00022729"/>
    </source>
</evidence>
<dbReference type="Pfam" id="PF01657">
    <property type="entry name" value="Stress-antifung"/>
    <property type="match status" value="2"/>
</dbReference>
<dbReference type="Gene3D" id="1.10.510.10">
    <property type="entry name" value="Transferase(Phosphotransferase) domain 1"/>
    <property type="match status" value="1"/>
</dbReference>
<keyword evidence="13" id="KW-0325">Glycoprotein</keyword>
<evidence type="ECO:0000256" key="10">
    <source>
        <dbReference type="ARBA" id="ARBA00022989"/>
    </source>
</evidence>
<evidence type="ECO:0000256" key="12">
    <source>
        <dbReference type="ARBA" id="ARBA00023170"/>
    </source>
</evidence>
<evidence type="ECO:0000259" key="21">
    <source>
        <dbReference type="PROSITE" id="PS51473"/>
    </source>
</evidence>
<evidence type="ECO:0000256" key="3">
    <source>
        <dbReference type="ARBA" id="ARBA00022679"/>
    </source>
</evidence>
<evidence type="ECO:0000256" key="11">
    <source>
        <dbReference type="ARBA" id="ARBA00023136"/>
    </source>
</evidence>
<protein>
    <recommendedName>
        <fullName evidence="24">Cysteine-rich receptor-like protein kinase 10</fullName>
    </recommendedName>
</protein>
<evidence type="ECO:0000256" key="14">
    <source>
        <dbReference type="ARBA" id="ARBA00047558"/>
    </source>
</evidence>
<evidence type="ECO:0000256" key="13">
    <source>
        <dbReference type="ARBA" id="ARBA00023180"/>
    </source>
</evidence>
<dbReference type="InterPro" id="IPR000719">
    <property type="entry name" value="Prot_kinase_dom"/>
</dbReference>
<dbReference type="InterPro" id="IPR038408">
    <property type="entry name" value="GNK2_sf"/>
</dbReference>
<evidence type="ECO:0000256" key="9">
    <source>
        <dbReference type="ARBA" id="ARBA00022840"/>
    </source>
</evidence>
<feature type="compositionally biased region" description="Polar residues" evidence="17">
    <location>
        <begin position="650"/>
        <end position="659"/>
    </location>
</feature>
<dbReference type="PANTHER" id="PTHR27002:SF1096">
    <property type="entry name" value="GNK2-HOMOLOGOUS DOMAIN-CONTAINING PROTEIN"/>
    <property type="match status" value="1"/>
</dbReference>
<keyword evidence="8" id="KW-0418">Kinase</keyword>
<dbReference type="Gene3D" id="3.30.200.20">
    <property type="entry name" value="Phosphorylase Kinase, domain 1"/>
    <property type="match status" value="1"/>
</dbReference>
<keyword evidence="12" id="KW-0675">Receptor</keyword>
<evidence type="ECO:0000259" key="20">
    <source>
        <dbReference type="PROSITE" id="PS50011"/>
    </source>
</evidence>
<keyword evidence="5 19" id="KW-0732">Signal</keyword>
<dbReference type="InterPro" id="IPR008271">
    <property type="entry name" value="Ser/Thr_kinase_AS"/>
</dbReference>